<protein>
    <submittedName>
        <fullName evidence="9">Uncharacterized protein</fullName>
    </submittedName>
</protein>
<proteinExistence type="predicted"/>
<dbReference type="InterPro" id="IPR052192">
    <property type="entry name" value="Insect_Ionotropic_Sensory_Rcpt"/>
</dbReference>
<evidence type="ECO:0000256" key="6">
    <source>
        <dbReference type="ARBA" id="ARBA00023170"/>
    </source>
</evidence>
<evidence type="ECO:0000313" key="10">
    <source>
        <dbReference type="Proteomes" id="UP000708208"/>
    </source>
</evidence>
<reference evidence="9" key="1">
    <citation type="submission" date="2021-06" db="EMBL/GenBank/DDBJ databases">
        <authorList>
            <person name="Hodson N. C."/>
            <person name="Mongue J. A."/>
            <person name="Jaron S. K."/>
        </authorList>
    </citation>
    <scope>NUCLEOTIDE SEQUENCE</scope>
</reference>
<evidence type="ECO:0000256" key="8">
    <source>
        <dbReference type="SAM" id="Phobius"/>
    </source>
</evidence>
<keyword evidence="5 8" id="KW-0472">Membrane</keyword>
<evidence type="ECO:0000256" key="2">
    <source>
        <dbReference type="ARBA" id="ARBA00022475"/>
    </source>
</evidence>
<evidence type="ECO:0000256" key="7">
    <source>
        <dbReference type="ARBA" id="ARBA00023180"/>
    </source>
</evidence>
<keyword evidence="6" id="KW-0675">Receptor</keyword>
<evidence type="ECO:0000256" key="3">
    <source>
        <dbReference type="ARBA" id="ARBA00022692"/>
    </source>
</evidence>
<dbReference type="OrthoDB" id="5984008at2759"/>
<evidence type="ECO:0000313" key="9">
    <source>
        <dbReference type="EMBL" id="CAG7647048.1"/>
    </source>
</evidence>
<evidence type="ECO:0000256" key="1">
    <source>
        <dbReference type="ARBA" id="ARBA00004651"/>
    </source>
</evidence>
<feature type="transmembrane region" description="Helical" evidence="8">
    <location>
        <begin position="275"/>
        <end position="302"/>
    </location>
</feature>
<gene>
    <name evidence="9" type="ORF">AFUS01_LOCUS611</name>
</gene>
<organism evidence="9 10">
    <name type="scientific">Allacma fusca</name>
    <dbReference type="NCBI Taxonomy" id="39272"/>
    <lineage>
        <taxon>Eukaryota</taxon>
        <taxon>Metazoa</taxon>
        <taxon>Ecdysozoa</taxon>
        <taxon>Arthropoda</taxon>
        <taxon>Hexapoda</taxon>
        <taxon>Collembola</taxon>
        <taxon>Symphypleona</taxon>
        <taxon>Sminthuridae</taxon>
        <taxon>Allacma</taxon>
    </lineage>
</organism>
<feature type="transmembrane region" description="Helical" evidence="8">
    <location>
        <begin position="542"/>
        <end position="562"/>
    </location>
</feature>
<comment type="caution">
    <text evidence="9">The sequence shown here is derived from an EMBL/GenBank/DDBJ whole genome shotgun (WGS) entry which is preliminary data.</text>
</comment>
<keyword evidence="3 8" id="KW-0812">Transmembrane</keyword>
<keyword evidence="7" id="KW-0325">Glycoprotein</keyword>
<keyword evidence="4 8" id="KW-1133">Transmembrane helix</keyword>
<dbReference type="GO" id="GO:0005886">
    <property type="term" value="C:plasma membrane"/>
    <property type="evidence" value="ECO:0007669"/>
    <property type="project" value="UniProtKB-SubCell"/>
</dbReference>
<dbReference type="PANTHER" id="PTHR42643">
    <property type="entry name" value="IONOTROPIC RECEPTOR 20A-RELATED"/>
    <property type="match status" value="1"/>
</dbReference>
<accession>A0A8J2J0R7</accession>
<sequence length="589" mass="66589">MEIEIIDNTSNVLVFQTSSDTPFILWSETHKITVPHSSTTIRRALTTKHFILHQVLRLVHVTKLNVRHIVEFIQKAIILGAPHRDIFVFVGKENEIREFLNNQNLKYIRCKIGVISDSTSSNNAETLNREDFKTIGDTGMISIVSKSKLLGFKNDVKTLLNAVEFKMFAAHFQPYMVLRPDGTIAGGTLHKLGVDLGRVFNFSMITHVNATGAGIFRNGKWTGMTGAVLYRQYDMGNIISVNMDRYGVIDTTYFQHDWVQFVTGIPKRKISNGTLLYPFSTGVWLLLILSFASFSMCLTLVYHFGKQKNSTNHTIMIPYQISLDQGLDIQIPNRAKFLTAGWMLAMVVLTNCYRTDLIKYFSFPEYETIPEDFRELDTMKDYDVLFNYIGGTSFQYFNGATNGYVKRIRERFVRELDTPTCVVKSAIVSKTACISWANLLGPVISKNLSLPGTSISLAVISDTLISFTQGWGFAKNCIYTDSFTRIFGYVRCSGLMDQYKQEAYYNVSQTGKVWLKSNDTIYGLLRPQAGSQETQLLKLQNVLAIFGVAFIGCMVGTAAMIMEIVTDRFLLHVCNTIDSVILQGKNNYY</sequence>
<comment type="subcellular location">
    <subcellularLocation>
        <location evidence="1">Cell membrane</location>
        <topology evidence="1">Multi-pass membrane protein</topology>
    </subcellularLocation>
</comment>
<dbReference type="PANTHER" id="PTHR42643:SF24">
    <property type="entry name" value="IONOTROPIC RECEPTOR 60A"/>
    <property type="match status" value="1"/>
</dbReference>
<evidence type="ECO:0000256" key="4">
    <source>
        <dbReference type="ARBA" id="ARBA00022989"/>
    </source>
</evidence>
<dbReference type="AlphaFoldDB" id="A0A8J2J0R7"/>
<keyword evidence="10" id="KW-1185">Reference proteome</keyword>
<name>A0A8J2J0R7_9HEXA</name>
<dbReference type="Proteomes" id="UP000708208">
    <property type="component" value="Unassembled WGS sequence"/>
</dbReference>
<dbReference type="EMBL" id="CAJVCH010003058">
    <property type="protein sequence ID" value="CAG7647048.1"/>
    <property type="molecule type" value="Genomic_DNA"/>
</dbReference>
<keyword evidence="2" id="KW-1003">Cell membrane</keyword>
<evidence type="ECO:0000256" key="5">
    <source>
        <dbReference type="ARBA" id="ARBA00023136"/>
    </source>
</evidence>